<evidence type="ECO:0000259" key="8">
    <source>
        <dbReference type="PROSITE" id="PS51831"/>
    </source>
</evidence>
<dbReference type="InterPro" id="IPR017705">
    <property type="entry name" value="Ribonuclease_Y"/>
</dbReference>
<dbReference type="GO" id="GO:0004521">
    <property type="term" value="F:RNA endonuclease activity"/>
    <property type="evidence" value="ECO:0007669"/>
    <property type="project" value="UniProtKB-UniRule"/>
</dbReference>
<dbReference type="Pfam" id="PF12072">
    <property type="entry name" value="RNase_Y_N"/>
    <property type="match status" value="1"/>
</dbReference>
<evidence type="ECO:0000313" key="10">
    <source>
        <dbReference type="Proteomes" id="UP000186309"/>
    </source>
</evidence>
<proteinExistence type="inferred from homology"/>
<feature type="coiled-coil region" evidence="7">
    <location>
        <begin position="68"/>
        <end position="137"/>
    </location>
</feature>
<dbReference type="PANTHER" id="PTHR12826:SF15">
    <property type="entry name" value="RIBONUCLEASE Y"/>
    <property type="match status" value="1"/>
</dbReference>
<gene>
    <name evidence="5 9" type="primary">rny</name>
    <name evidence="9" type="ORF">BSF38_01241</name>
</gene>
<dbReference type="GO" id="GO:0005886">
    <property type="term" value="C:plasma membrane"/>
    <property type="evidence" value="ECO:0007669"/>
    <property type="project" value="UniProtKB-UniRule"/>
</dbReference>
<accession>A0A1U7CLH6</accession>
<dbReference type="SUPFAM" id="SSF109604">
    <property type="entry name" value="HD-domain/PDEase-like"/>
    <property type="match status" value="1"/>
</dbReference>
<dbReference type="KEGG" id="pbor:BSF38_01241"/>
<dbReference type="Pfam" id="PF01966">
    <property type="entry name" value="HD"/>
    <property type="match status" value="1"/>
</dbReference>
<organism evidence="9 10">
    <name type="scientific">Paludisphaera borealis</name>
    <dbReference type="NCBI Taxonomy" id="1387353"/>
    <lineage>
        <taxon>Bacteria</taxon>
        <taxon>Pseudomonadati</taxon>
        <taxon>Planctomycetota</taxon>
        <taxon>Planctomycetia</taxon>
        <taxon>Isosphaerales</taxon>
        <taxon>Isosphaeraceae</taxon>
        <taxon>Paludisphaera</taxon>
    </lineage>
</organism>
<dbReference type="CDD" id="cd22431">
    <property type="entry name" value="KH-I_RNaseY"/>
    <property type="match status" value="1"/>
</dbReference>
<comment type="similarity">
    <text evidence="5">Belongs to the RNase Y family.</text>
</comment>
<dbReference type="InterPro" id="IPR022711">
    <property type="entry name" value="RNase_Y_N"/>
</dbReference>
<keyword evidence="4 5" id="KW-0694">RNA-binding</keyword>
<dbReference type="SMART" id="SM00471">
    <property type="entry name" value="HDc"/>
    <property type="match status" value="1"/>
</dbReference>
<keyword evidence="7" id="KW-0175">Coiled coil</keyword>
<dbReference type="InterPro" id="IPR006674">
    <property type="entry name" value="HD_domain"/>
</dbReference>
<dbReference type="NCBIfam" id="TIGR00277">
    <property type="entry name" value="HDIG"/>
    <property type="match status" value="1"/>
</dbReference>
<name>A0A1U7CLH6_9BACT</name>
<dbReference type="AlphaFoldDB" id="A0A1U7CLH6"/>
<evidence type="ECO:0000256" key="3">
    <source>
        <dbReference type="ARBA" id="ARBA00022801"/>
    </source>
</evidence>
<dbReference type="GO" id="GO:0006402">
    <property type="term" value="P:mRNA catabolic process"/>
    <property type="evidence" value="ECO:0007669"/>
    <property type="project" value="UniProtKB-UniRule"/>
</dbReference>
<dbReference type="PANTHER" id="PTHR12826">
    <property type="entry name" value="RIBONUCLEASE Y"/>
    <property type="match status" value="1"/>
</dbReference>
<evidence type="ECO:0000256" key="1">
    <source>
        <dbReference type="ARBA" id="ARBA00022722"/>
    </source>
</evidence>
<evidence type="ECO:0000256" key="7">
    <source>
        <dbReference type="SAM" id="Coils"/>
    </source>
</evidence>
<dbReference type="GO" id="GO:0003723">
    <property type="term" value="F:RNA binding"/>
    <property type="evidence" value="ECO:0007669"/>
    <property type="project" value="UniProtKB-UniRule"/>
</dbReference>
<dbReference type="SUPFAM" id="SSF54791">
    <property type="entry name" value="Eukaryotic type KH-domain (KH-domain type I)"/>
    <property type="match status" value="1"/>
</dbReference>
<dbReference type="GO" id="GO:0016787">
    <property type="term" value="F:hydrolase activity"/>
    <property type="evidence" value="ECO:0007669"/>
    <property type="project" value="UniProtKB-KW"/>
</dbReference>
<evidence type="ECO:0000256" key="6">
    <source>
        <dbReference type="NCBIfam" id="TIGR03319"/>
    </source>
</evidence>
<dbReference type="EC" id="3.1.-.-" evidence="5 6"/>
<dbReference type="STRING" id="1387353.BSF38_01241"/>
<dbReference type="InterPro" id="IPR003607">
    <property type="entry name" value="HD/PDEase_dom"/>
</dbReference>
<dbReference type="Proteomes" id="UP000186309">
    <property type="component" value="Chromosome"/>
</dbReference>
<evidence type="ECO:0000256" key="4">
    <source>
        <dbReference type="ARBA" id="ARBA00022884"/>
    </source>
</evidence>
<dbReference type="SMART" id="SM00322">
    <property type="entry name" value="KH"/>
    <property type="match status" value="1"/>
</dbReference>
<dbReference type="Gene3D" id="1.10.3210.10">
    <property type="entry name" value="Hypothetical protein af1432"/>
    <property type="match status" value="1"/>
</dbReference>
<dbReference type="PROSITE" id="PS51831">
    <property type="entry name" value="HD"/>
    <property type="match status" value="1"/>
</dbReference>
<dbReference type="InterPro" id="IPR006675">
    <property type="entry name" value="HDIG_dom"/>
</dbReference>
<dbReference type="NCBIfam" id="TIGR03319">
    <property type="entry name" value="RNase_Y"/>
    <property type="match status" value="1"/>
</dbReference>
<keyword evidence="10" id="KW-1185">Reference proteome</keyword>
<dbReference type="HAMAP" id="MF_00335">
    <property type="entry name" value="RNase_Y"/>
    <property type="match status" value="1"/>
</dbReference>
<keyword evidence="2 5" id="KW-0255">Endonuclease</keyword>
<evidence type="ECO:0000313" key="9">
    <source>
        <dbReference type="EMBL" id="APW59785.1"/>
    </source>
</evidence>
<dbReference type="Gene3D" id="3.30.1370.10">
    <property type="entry name" value="K Homology domain, type 1"/>
    <property type="match status" value="1"/>
</dbReference>
<dbReference type="InterPro" id="IPR036612">
    <property type="entry name" value="KH_dom_type_1_sf"/>
</dbReference>
<dbReference type="Pfam" id="PF00013">
    <property type="entry name" value="KH_1"/>
    <property type="match status" value="1"/>
</dbReference>
<reference evidence="10" key="1">
    <citation type="submission" date="2016-12" db="EMBL/GenBank/DDBJ databases">
        <title>Comparative genomics of four Isosphaeraceae planctomycetes: a common pool of plasmids and glycoside hydrolase genes.</title>
        <authorList>
            <person name="Ivanova A."/>
        </authorList>
    </citation>
    <scope>NUCLEOTIDE SEQUENCE [LARGE SCALE GENOMIC DNA]</scope>
    <source>
        <strain evidence="10">PX4</strain>
    </source>
</reference>
<dbReference type="InterPro" id="IPR004088">
    <property type="entry name" value="KH_dom_type_1"/>
</dbReference>
<dbReference type="EMBL" id="CP019082">
    <property type="protein sequence ID" value="APW59785.1"/>
    <property type="molecule type" value="Genomic_DNA"/>
</dbReference>
<comment type="function">
    <text evidence="5">Endoribonuclease that initiates mRNA decay.</text>
</comment>
<dbReference type="InterPro" id="IPR004087">
    <property type="entry name" value="KH_dom"/>
</dbReference>
<sequence length="518" mass="57823">MYGEMIGGLIGLILGVLGAWCAMHLSARHRADTAHGLADQILSNAEREALTIRIQAELQSKEDSLRRRAELDIETDQSRKDLRDQERRLDKRGDLLDQKLELLNGKERDIETLQRRLAEQQEEIRKNRQVVQHLEADQRNELQRISGLVPDEARKILLARIENDLRVEVGGRILRHETMVREACQTKAREILSIAIQRYAASHTAEITVSTVDIPSDEMKGRIIGREGRNIRAFEKATGVDVIVDDTPGVVVVTGFDSVRREVAKLSLEKLIQDGRIHPTRIEEIVRETQDEMEQHIRKLGQEAAAEAEVVGLHDKLLDYLGRLKFRTSYSQNVLRHSIEVAFLTGMMAEEIGLSGTLGRRCGLLHDLGKAADHEMEGGHPAVGAELLKRYGEGGEVTHAALGHHDDLRVDAPYTVLVAAADAVSASRPGARRATLEKYVRRLEELESLVLGFPGVDQAYAVQAGREVRVMVDSQQLDDASAATLCREIAQAIQNQLTYPGEVKVTVLRETRCVEIAH</sequence>
<dbReference type="PROSITE" id="PS50084">
    <property type="entry name" value="KH_TYPE_1"/>
    <property type="match status" value="1"/>
</dbReference>
<protein>
    <recommendedName>
        <fullName evidence="5 6">Ribonuclease Y</fullName>
        <shortName evidence="5">RNase Y</shortName>
        <ecNumber evidence="5 6">3.1.-.-</ecNumber>
    </recommendedName>
</protein>
<evidence type="ECO:0000256" key="2">
    <source>
        <dbReference type="ARBA" id="ARBA00022759"/>
    </source>
</evidence>
<evidence type="ECO:0000256" key="5">
    <source>
        <dbReference type="HAMAP-Rule" id="MF_00335"/>
    </source>
</evidence>
<keyword evidence="1 5" id="KW-0540">Nuclease</keyword>
<keyword evidence="3 5" id="KW-0378">Hydrolase</keyword>
<feature type="domain" description="HD" evidence="8">
    <location>
        <begin position="334"/>
        <end position="427"/>
    </location>
</feature>
<dbReference type="CDD" id="cd00077">
    <property type="entry name" value="HDc"/>
    <property type="match status" value="1"/>
</dbReference>